<accession>A0ACB8Y5I4</accession>
<evidence type="ECO:0000313" key="1">
    <source>
        <dbReference type="EMBL" id="KAI3680592.1"/>
    </source>
</evidence>
<dbReference type="EMBL" id="CM042059">
    <property type="protein sequence ID" value="KAI3680592.1"/>
    <property type="molecule type" value="Genomic_DNA"/>
</dbReference>
<gene>
    <name evidence="1" type="ORF">L6452_35365</name>
</gene>
<reference evidence="2" key="1">
    <citation type="journal article" date="2022" name="Mol. Ecol. Resour.">
        <title>The genomes of chicory, endive, great burdock and yacon provide insights into Asteraceae palaeo-polyploidization history and plant inulin production.</title>
        <authorList>
            <person name="Fan W."/>
            <person name="Wang S."/>
            <person name="Wang H."/>
            <person name="Wang A."/>
            <person name="Jiang F."/>
            <person name="Liu H."/>
            <person name="Zhao H."/>
            <person name="Xu D."/>
            <person name="Zhang Y."/>
        </authorList>
    </citation>
    <scope>NUCLEOTIDE SEQUENCE [LARGE SCALE GENOMIC DNA]</scope>
    <source>
        <strain evidence="2">cv. Niubang</strain>
    </source>
</reference>
<keyword evidence="2" id="KW-1185">Reference proteome</keyword>
<name>A0ACB8Y5I4_ARCLA</name>
<proteinExistence type="predicted"/>
<reference evidence="1 2" key="2">
    <citation type="journal article" date="2022" name="Mol. Ecol. Resour.">
        <title>The genomes of chicory, endive, great burdock and yacon provide insights into Asteraceae paleo-polyploidization history and plant inulin production.</title>
        <authorList>
            <person name="Fan W."/>
            <person name="Wang S."/>
            <person name="Wang H."/>
            <person name="Wang A."/>
            <person name="Jiang F."/>
            <person name="Liu H."/>
            <person name="Zhao H."/>
            <person name="Xu D."/>
            <person name="Zhang Y."/>
        </authorList>
    </citation>
    <scope>NUCLEOTIDE SEQUENCE [LARGE SCALE GENOMIC DNA]</scope>
    <source>
        <strain evidence="2">cv. Niubang</strain>
    </source>
</reference>
<comment type="caution">
    <text evidence="1">The sequence shown here is derived from an EMBL/GenBank/DDBJ whole genome shotgun (WGS) entry which is preliminary data.</text>
</comment>
<evidence type="ECO:0000313" key="2">
    <source>
        <dbReference type="Proteomes" id="UP001055879"/>
    </source>
</evidence>
<organism evidence="1 2">
    <name type="scientific">Arctium lappa</name>
    <name type="common">Greater burdock</name>
    <name type="synonym">Lappa major</name>
    <dbReference type="NCBI Taxonomy" id="4217"/>
    <lineage>
        <taxon>Eukaryota</taxon>
        <taxon>Viridiplantae</taxon>
        <taxon>Streptophyta</taxon>
        <taxon>Embryophyta</taxon>
        <taxon>Tracheophyta</taxon>
        <taxon>Spermatophyta</taxon>
        <taxon>Magnoliopsida</taxon>
        <taxon>eudicotyledons</taxon>
        <taxon>Gunneridae</taxon>
        <taxon>Pentapetalae</taxon>
        <taxon>asterids</taxon>
        <taxon>campanulids</taxon>
        <taxon>Asterales</taxon>
        <taxon>Asteraceae</taxon>
        <taxon>Carduoideae</taxon>
        <taxon>Cardueae</taxon>
        <taxon>Arctiinae</taxon>
        <taxon>Arctium</taxon>
    </lineage>
</organism>
<protein>
    <submittedName>
        <fullName evidence="1">Uncharacterized protein</fullName>
    </submittedName>
</protein>
<dbReference type="Proteomes" id="UP001055879">
    <property type="component" value="Linkage Group LG13"/>
</dbReference>
<sequence>MARTMALVGLPGPSQALLDDDRCWLGGSTRLTLGVGNSNNIMTQTRLVIRTQYRHDEGEMSRRVVVRLVTTGLALGSFTGVVFAEEKLIKQEERLDLKFKFSKFLGGSRPSFSLFFR</sequence>